<dbReference type="Pfam" id="PF12019">
    <property type="entry name" value="GspH"/>
    <property type="match status" value="1"/>
</dbReference>
<dbReference type="PROSITE" id="PS00409">
    <property type="entry name" value="PROKAR_NTER_METHYL"/>
    <property type="match status" value="1"/>
</dbReference>
<keyword evidence="5" id="KW-0997">Cell inner membrane</keyword>
<evidence type="ECO:0000256" key="8">
    <source>
        <dbReference type="ARBA" id="ARBA00023136"/>
    </source>
</evidence>
<dbReference type="InterPro" id="IPR012902">
    <property type="entry name" value="N_methyl_site"/>
</dbReference>
<keyword evidence="8 11" id="KW-0472">Membrane</keyword>
<feature type="domain" description="General secretion pathway GspH" evidence="12">
    <location>
        <begin position="52"/>
        <end position="167"/>
    </location>
</feature>
<evidence type="ECO:0000256" key="11">
    <source>
        <dbReference type="SAM" id="Phobius"/>
    </source>
</evidence>
<comment type="subcellular location">
    <subcellularLocation>
        <location evidence="1">Cell inner membrane</location>
        <topology evidence="1">Single-pass membrane protein</topology>
    </subcellularLocation>
</comment>
<evidence type="ECO:0000256" key="6">
    <source>
        <dbReference type="ARBA" id="ARBA00022692"/>
    </source>
</evidence>
<evidence type="ECO:0000256" key="4">
    <source>
        <dbReference type="ARBA" id="ARBA00022481"/>
    </source>
</evidence>
<evidence type="ECO:0000256" key="1">
    <source>
        <dbReference type="ARBA" id="ARBA00004377"/>
    </source>
</evidence>
<dbReference type="NCBIfam" id="TIGR02532">
    <property type="entry name" value="IV_pilin_GFxxxE"/>
    <property type="match status" value="1"/>
</dbReference>
<sequence>MLGISKQGYVAKGFTLLELMIAVAILVIVLVIAVPSMQGLMQDNKQKVTRDLLANSLMVAQQEAIRNNLSTYVCPTTNGSSCESAWGANKGWLVYLDTARDGSLTAPSQIIATHPKPQSGELKYNPTTSGSTLVRFFPTGHATAGELTVCAPSNDYDDQRITVTRMGRVEYASPSTAYCN</sequence>
<dbReference type="Proteomes" id="UP001310248">
    <property type="component" value="Unassembled WGS sequence"/>
</dbReference>
<protein>
    <recommendedName>
        <fullName evidence="2">Type II secretion system protein H</fullName>
    </recommendedName>
    <alternativeName>
        <fullName evidence="10">General secretion pathway protein H</fullName>
    </alternativeName>
</protein>
<gene>
    <name evidence="13" type="ORF">SNR37_003956</name>
</gene>
<dbReference type="SUPFAM" id="SSF54523">
    <property type="entry name" value="Pili subunits"/>
    <property type="match status" value="1"/>
</dbReference>
<evidence type="ECO:0000313" key="13">
    <source>
        <dbReference type="EMBL" id="MEE1674513.1"/>
    </source>
</evidence>
<dbReference type="EMBL" id="JAYDYW010000008">
    <property type="protein sequence ID" value="MEE1674513.1"/>
    <property type="molecule type" value="Genomic_DNA"/>
</dbReference>
<dbReference type="InterPro" id="IPR045584">
    <property type="entry name" value="Pilin-like"/>
</dbReference>
<keyword evidence="7 11" id="KW-1133">Transmembrane helix</keyword>
<comment type="caution">
    <text evidence="13">The sequence shown here is derived from an EMBL/GenBank/DDBJ whole genome shotgun (WGS) entry which is preliminary data.</text>
</comment>
<evidence type="ECO:0000259" key="12">
    <source>
        <dbReference type="Pfam" id="PF12019"/>
    </source>
</evidence>
<keyword evidence="6 11" id="KW-0812">Transmembrane</keyword>
<dbReference type="InterPro" id="IPR022346">
    <property type="entry name" value="T2SS_GspH"/>
</dbReference>
<evidence type="ECO:0000313" key="14">
    <source>
        <dbReference type="Proteomes" id="UP001310248"/>
    </source>
</evidence>
<comment type="similarity">
    <text evidence="9">Belongs to the GSP H family.</text>
</comment>
<proteinExistence type="inferred from homology"/>
<evidence type="ECO:0000256" key="7">
    <source>
        <dbReference type="ARBA" id="ARBA00022989"/>
    </source>
</evidence>
<keyword evidence="14" id="KW-1185">Reference proteome</keyword>
<keyword evidence="3" id="KW-1003">Cell membrane</keyword>
<keyword evidence="4" id="KW-0488">Methylation</keyword>
<organism evidence="13 14">
    <name type="scientific">Agarivorans aestuarii</name>
    <dbReference type="NCBI Taxonomy" id="1563703"/>
    <lineage>
        <taxon>Bacteria</taxon>
        <taxon>Pseudomonadati</taxon>
        <taxon>Pseudomonadota</taxon>
        <taxon>Gammaproteobacteria</taxon>
        <taxon>Alteromonadales</taxon>
        <taxon>Alteromonadaceae</taxon>
        <taxon>Agarivorans</taxon>
    </lineage>
</organism>
<dbReference type="Gene3D" id="3.55.40.10">
    <property type="entry name" value="minor pseudopilin epsh domain"/>
    <property type="match status" value="1"/>
</dbReference>
<evidence type="ECO:0000256" key="2">
    <source>
        <dbReference type="ARBA" id="ARBA00021549"/>
    </source>
</evidence>
<name>A0ABU7G5B8_9ALTE</name>
<evidence type="ECO:0000256" key="5">
    <source>
        <dbReference type="ARBA" id="ARBA00022519"/>
    </source>
</evidence>
<dbReference type="Pfam" id="PF07963">
    <property type="entry name" value="N_methyl"/>
    <property type="match status" value="1"/>
</dbReference>
<evidence type="ECO:0000256" key="3">
    <source>
        <dbReference type="ARBA" id="ARBA00022475"/>
    </source>
</evidence>
<dbReference type="RefSeq" id="WP_329775614.1">
    <property type="nucleotide sequence ID" value="NZ_JAYDYW010000008.1"/>
</dbReference>
<evidence type="ECO:0000256" key="10">
    <source>
        <dbReference type="ARBA" id="ARBA00030775"/>
    </source>
</evidence>
<feature type="transmembrane region" description="Helical" evidence="11">
    <location>
        <begin position="20"/>
        <end position="40"/>
    </location>
</feature>
<evidence type="ECO:0000256" key="9">
    <source>
        <dbReference type="ARBA" id="ARBA00025772"/>
    </source>
</evidence>
<reference evidence="14" key="1">
    <citation type="submission" date="2023-07" db="EMBL/GenBank/DDBJ databases">
        <title>Draft genome sequence of Agarivorans aestuarii strain ZMCS4, a CAZymes producing bacteria isolated from the marine brown algae Clodostephus spongiosus.</title>
        <authorList>
            <person name="Lorente B."/>
            <person name="Cabral C."/>
            <person name="Frias J."/>
            <person name="Faria J."/>
            <person name="Toubarro D."/>
        </authorList>
    </citation>
    <scope>NUCLEOTIDE SEQUENCE [LARGE SCALE GENOMIC DNA]</scope>
    <source>
        <strain evidence="14">ZMCS4</strain>
    </source>
</reference>
<accession>A0ABU7G5B8</accession>